<dbReference type="GeneID" id="68320791"/>
<proteinExistence type="predicted"/>
<feature type="region of interest" description="Disordered" evidence="2">
    <location>
        <begin position="1"/>
        <end position="36"/>
    </location>
</feature>
<comment type="caution">
    <text evidence="3">The sequence shown here is derived from an EMBL/GenBank/DDBJ whole genome shotgun (WGS) entry which is preliminary data.</text>
</comment>
<name>A0A9P8D6Q3_9HYPO</name>
<organism evidence="3 4">
    <name type="scientific">Fusarium musae</name>
    <dbReference type="NCBI Taxonomy" id="1042133"/>
    <lineage>
        <taxon>Eukaryota</taxon>
        <taxon>Fungi</taxon>
        <taxon>Dikarya</taxon>
        <taxon>Ascomycota</taxon>
        <taxon>Pezizomycotina</taxon>
        <taxon>Sordariomycetes</taxon>
        <taxon>Hypocreomycetidae</taxon>
        <taxon>Hypocreales</taxon>
        <taxon>Nectriaceae</taxon>
        <taxon>Fusarium</taxon>
    </lineage>
</organism>
<keyword evidence="4" id="KW-1185">Reference proteome</keyword>
<protein>
    <submittedName>
        <fullName evidence="3">Uncharacterized protein</fullName>
    </submittedName>
</protein>
<keyword evidence="1" id="KW-0175">Coiled coil</keyword>
<dbReference type="RefSeq" id="XP_044675348.1">
    <property type="nucleotide sequence ID" value="XM_044830432.1"/>
</dbReference>
<dbReference type="Proteomes" id="UP000827133">
    <property type="component" value="Unassembled WGS sequence"/>
</dbReference>
<evidence type="ECO:0000256" key="1">
    <source>
        <dbReference type="SAM" id="Coils"/>
    </source>
</evidence>
<evidence type="ECO:0000256" key="2">
    <source>
        <dbReference type="SAM" id="MobiDB-lite"/>
    </source>
</evidence>
<feature type="coiled-coil region" evidence="1">
    <location>
        <begin position="67"/>
        <end position="101"/>
    </location>
</feature>
<dbReference type="EMBL" id="JAHBCI010000010">
    <property type="protein sequence ID" value="KAG9496348.1"/>
    <property type="molecule type" value="Genomic_DNA"/>
</dbReference>
<sequence>MANYGTSKVGNRHDSVSHPLAQSGSTGSPVGLSSDPKKIGLNNSMWLLDKLKLSLKSSHQEQLRILADGHQKRENDLCREIERLKRENKAQKDTVRRAQEASEAMMEQSKSFASGDNEVEIWFRRRSDDWYEWARCFAHQDPLRLAAVSSQAWNELTEFVALQDGRLPGGLADDPKTPYLLLQGMLANFICKHAFSTPWWIFDALSHLGVSPEERERLINNSARDEERIEQILCLDGGELPTSGSMDILFDILQHLQEDSSHKLRVSLVRLFAANGMEANADRPVRGKNEALIDARLCHAKYLTNMFLQSPACNLLRHLPNEELQGRSDGLHEQIDQALQKSLELWTHRSQMRCVALPQLRDQGRLDFDLGSGLMQLHRAYQVDDWRKYEGSRIVVVVQPAIVVYGTERGDNYSCMRRVWAPAKVLIDGVPVSTGRSVGPRAGANTWPSYWSY</sequence>
<accession>A0A9P8D6Q3</accession>
<dbReference type="KEGG" id="fmu:J7337_012935"/>
<evidence type="ECO:0000313" key="4">
    <source>
        <dbReference type="Proteomes" id="UP000827133"/>
    </source>
</evidence>
<dbReference type="AlphaFoldDB" id="A0A9P8D6Q3"/>
<evidence type="ECO:0000313" key="3">
    <source>
        <dbReference type="EMBL" id="KAG9496348.1"/>
    </source>
</evidence>
<gene>
    <name evidence="3" type="ORF">J7337_012935</name>
</gene>
<reference evidence="3" key="1">
    <citation type="journal article" date="2021" name="Mol. Plant Microbe Interact.">
        <title>Telomere to telomere genome assembly of Fusarium musae F31, causal agent of crown rot disease of banana.</title>
        <authorList>
            <person name="Degradi L."/>
            <person name="Tava V."/>
            <person name="Kunova A."/>
            <person name="Cortesi P."/>
            <person name="Saracchi M."/>
            <person name="Pasquali M."/>
        </authorList>
    </citation>
    <scope>NUCLEOTIDE SEQUENCE</scope>
    <source>
        <strain evidence="3">F31</strain>
    </source>
</reference>